<sequence length="109" mass="12397">MVGEESLSVRNSPASAKCTKCGIGRFGPNEDGWKCYNCGFIIYAEDQPEPLPQEILFTKREKDQILDALTEQYMRAKGNARRSKLESSKVINLEHAEFINNLMSRIKEL</sequence>
<comment type="caution">
    <text evidence="1">The sequence shown here is derived from an EMBL/GenBank/DDBJ whole genome shotgun (WGS) entry which is preliminary data.</text>
</comment>
<reference evidence="1" key="1">
    <citation type="journal article" date="2015" name="Nature">
        <title>Complex archaea that bridge the gap between prokaryotes and eukaryotes.</title>
        <authorList>
            <person name="Spang A."/>
            <person name="Saw J.H."/>
            <person name="Jorgensen S.L."/>
            <person name="Zaremba-Niedzwiedzka K."/>
            <person name="Martijn J."/>
            <person name="Lind A.E."/>
            <person name="van Eijk R."/>
            <person name="Schleper C."/>
            <person name="Guy L."/>
            <person name="Ettema T.J."/>
        </authorList>
    </citation>
    <scope>NUCLEOTIDE SEQUENCE</scope>
</reference>
<dbReference type="AlphaFoldDB" id="A0A0F9VAG8"/>
<organism evidence="1">
    <name type="scientific">marine sediment metagenome</name>
    <dbReference type="NCBI Taxonomy" id="412755"/>
    <lineage>
        <taxon>unclassified sequences</taxon>
        <taxon>metagenomes</taxon>
        <taxon>ecological metagenomes</taxon>
    </lineage>
</organism>
<name>A0A0F9VAG8_9ZZZZ</name>
<protein>
    <submittedName>
        <fullName evidence="1">Uncharacterized protein</fullName>
    </submittedName>
</protein>
<proteinExistence type="predicted"/>
<gene>
    <name evidence="1" type="ORF">LCGC14_0429820</name>
</gene>
<accession>A0A0F9VAG8</accession>
<evidence type="ECO:0000313" key="1">
    <source>
        <dbReference type="EMBL" id="KKN70551.1"/>
    </source>
</evidence>
<dbReference type="EMBL" id="LAZR01000401">
    <property type="protein sequence ID" value="KKN70551.1"/>
    <property type="molecule type" value="Genomic_DNA"/>
</dbReference>